<feature type="compositionally biased region" description="Basic and acidic residues" evidence="12">
    <location>
        <begin position="1907"/>
        <end position="1918"/>
    </location>
</feature>
<evidence type="ECO:0000256" key="9">
    <source>
        <dbReference type="ARBA" id="ARBA00022989"/>
    </source>
</evidence>
<keyword evidence="9" id="KW-1133">Transmembrane helix</keyword>
<dbReference type="CDD" id="cd08373">
    <property type="entry name" value="C2A_Ferlin"/>
    <property type="match status" value="1"/>
</dbReference>
<dbReference type="InterPro" id="IPR037721">
    <property type="entry name" value="Ferlin"/>
</dbReference>
<accession>E6ZGR3</accession>
<feature type="compositionally biased region" description="Polar residues" evidence="12">
    <location>
        <begin position="168"/>
        <end position="187"/>
    </location>
</feature>
<evidence type="ECO:0000256" key="12">
    <source>
        <dbReference type="SAM" id="MobiDB-lite"/>
    </source>
</evidence>
<dbReference type="PANTHER" id="PTHR12546">
    <property type="entry name" value="FER-1-LIKE"/>
    <property type="match status" value="1"/>
</dbReference>
<dbReference type="Pfam" id="PF00168">
    <property type="entry name" value="C2"/>
    <property type="match status" value="5"/>
</dbReference>
<dbReference type="InterPro" id="IPR006614">
    <property type="entry name" value="Peroxin/Ferlin"/>
</dbReference>
<dbReference type="CDD" id="cd04018">
    <property type="entry name" value="C2C_Ferlin"/>
    <property type="match status" value="1"/>
</dbReference>
<dbReference type="InterPro" id="IPR037722">
    <property type="entry name" value="C2C_Ferlin"/>
</dbReference>
<evidence type="ECO:0000256" key="6">
    <source>
        <dbReference type="ARBA" id="ARBA00022692"/>
    </source>
</evidence>
<keyword evidence="6" id="KW-0812">Transmembrane</keyword>
<dbReference type="Gene3D" id="2.60.40.150">
    <property type="entry name" value="C2 domain"/>
    <property type="match status" value="6"/>
</dbReference>
<dbReference type="Pfam" id="PF08151">
    <property type="entry name" value="FerI"/>
    <property type="match status" value="1"/>
</dbReference>
<sequence>MLRVVVESAKGLPKKKLGNPDPVASVIFKEEKKKTKSIDSEVNPVWNEVLEFDLKGTPLDSSSYIDVVVKDYETIGKDKFLGSTKISLRDLASGQVRSLPSRNVSLVNENGQSIGATINLVVGYDPPANAPPNPNDPQAGDTTVDAGGGGGGGDEGNETLPDGGQSGSAGTPSSPGQTTNLRQQVARAQNRHRLVNKPQDFQIRVRIIQARQLSGNNIKPVVKVNVCGETHRTRIKRGNNPFFDEIFFYNVHMLPSDLFDKHISFRLDVGYVYDEPAHCVMRKWLLLNDPDDSSSGAKGYLKVSLFVVGAGDEPPAEKRELNDDHDDIESNLLLPAGVTLRWATLSLKVFRAEDIPQMDDAFIQTMKDIFGGDGSKKNLVDPFLEARFAGKKLCTRIIEKNANPEWNQQLNLQVKFPSMCERVKLTVFDWDRLTGNDAIGTTYLNLAKIASSGGEIEANTGQSEVGFLPVFGPCYVNLYGSPREFSGLPDPYEDLNYGKGEGVAYRGRVLVELSTKLEGKADKTIDSIHSDDILVVQKYQRRRKYCLCAVFHSASMIQEPGEPIQFEVSIGNYGNKLDTTCKPLASTTQYSCAVFDGNHYYYLPWADTKPVVVVISFWEDISHRMDTVNIILYITHRLQSNLEAFKTAILAKVPDVQLEEVWLKLLNQLIEDLESFSTPELEGRSNLTSLDIQIKKLRDSALSTIKDGARRMREEAREIRDTLSDIESWAEKLKALAEEPQNSMPDVIIWMLRGEKRVAYSRIPAHQILYSTYSEQACGQHCGKTQTVFLQYPMDKNKGLKVPVQIRVNMWLGLSAQEKKFNSFSEGTFSVFAELYENQAQMFGKWGTTGLVGRHKFSDVTGKLKLKQEYFMPPRGWEWEADWFIDPEKALLTEADAGHTEFMDEVFQNETRFPGGEWKAASEPFTDVNGEKSRNPGEFDCPPGWVWEDEWTVDDNRAVDDQGWEYGVTIPPGDKPLSWVPAEKVYHVHRRRRLVRPRKRAAVPAGAAAERRDRGDPEGWEFSSLIGWKFHRKERSSDTFRRRRWRRKMAPEDRLGAAAIFQLEGALCHGVFLFGSECDEQTGKLALRCLLWFTLKGVDTEEKEKGSKVDATKLFGANTPTVSCSFDRSHMYHLRVYVYQARNLASMDKDSFSDPYAHISFLHVSKTTEKLRATLNPTWDQTLIFNDVEIYGDPQNIAHRPPDVVLEFYDNDQVGKDELLGRSVCSPMVKLNPGMDQKPKLLWHPIIQKGHKAGEALVAAELILKDKSGESDLPLVPSKRAENIYMVPQGIRPVVQLTAVELLPKDEMYTPPIVLKVIDHRPFGRKPVVGQCTITSLEEFRCDPYVITAEGAMSSKMSLMMASPSKHLSINMEESRPLLEAQEKETVDWWSKFYASTGDQEKCGPYLKKGYDTLKGSFKVYPLPDDPGVTAPPRQFRELPDSGPQECLVRVYVVRAIDLQPKDNNGKCDPYIKISLGRHTVDDRDHYLPNTTDPVFGRMFEMTCFLPQDKDLKISVYDYDLLSRDEKVGETVIDLENRFLSRYNSYCGLPQTYCISGINQWRDQLKPSQILENIARLKGLSKPRTEDNGTSLTYNGKEYTLAQFEDNKEIHQHLGPPRERLCLHVLRKQGLVPEHVESRTLYSSFQPNLSQGSLQMWVDVFPKSIGVPGPPFDITPRKAKKYILRAVIWNTTDVTLDETSITGEHMSDIYVKGWMPGMEEDKQKTDVHYRSLDGDGNFNWRFIFNFDFLPAEQLCLVSKKEHFWSLDKTEFRIPPKLIVQIWDNDKFSLDDYLGKTHLTKKGFTFMCLVYIETTITKPDRCNITLPGTLELDLRNLVAPAKTPEKCSLTMMDVLEMESPHKTEHTKSLFAQQSVRGWWPCSIENDGKKVLGGKVEMTLEIISEADADERPAGKGRDEPNMNPKLDPPK</sequence>
<organism evidence="14">
    <name type="scientific">Dicentrarchus labrax</name>
    <name type="common">European seabass</name>
    <name type="synonym">Morone labrax</name>
    <dbReference type="NCBI Taxonomy" id="13489"/>
    <lineage>
        <taxon>Eukaryota</taxon>
        <taxon>Metazoa</taxon>
        <taxon>Chordata</taxon>
        <taxon>Craniata</taxon>
        <taxon>Vertebrata</taxon>
        <taxon>Euteleostomi</taxon>
        <taxon>Actinopterygii</taxon>
        <taxon>Neopterygii</taxon>
        <taxon>Teleostei</taxon>
        <taxon>Neoteleostei</taxon>
        <taxon>Acanthomorphata</taxon>
        <taxon>Eupercaria</taxon>
        <taxon>Moronidae</taxon>
        <taxon>Dicentrarchus</taxon>
    </lineage>
</organism>
<dbReference type="InterPro" id="IPR012968">
    <property type="entry name" value="FerIin_dom"/>
</dbReference>
<feature type="domain" description="C2" evidence="13">
    <location>
        <begin position="1430"/>
        <end position="1548"/>
    </location>
</feature>
<dbReference type="SUPFAM" id="SSF49562">
    <property type="entry name" value="C2 domain (Calcium/lipid-binding domain, CaLB)"/>
    <property type="match status" value="6"/>
</dbReference>
<dbReference type="SMART" id="SM00694">
    <property type="entry name" value="DysFC"/>
    <property type="match status" value="2"/>
</dbReference>
<keyword evidence="5" id="KW-0597">Phosphoprotein</keyword>
<dbReference type="SMART" id="SM01200">
    <property type="entry name" value="FerA"/>
    <property type="match status" value="1"/>
</dbReference>
<gene>
    <name evidence="14" type="primary">MYOF</name>
    <name evidence="14" type="ORF">DLA_Ib00890</name>
</gene>
<dbReference type="InterPro" id="IPR037720">
    <property type="entry name" value="C2B_Ferlin"/>
</dbReference>
<dbReference type="InterPro" id="IPR037725">
    <property type="entry name" value="C2F_Ferlin"/>
</dbReference>
<keyword evidence="4" id="KW-1003">Cell membrane</keyword>
<dbReference type="InterPro" id="IPR035892">
    <property type="entry name" value="C2_domain_sf"/>
</dbReference>
<evidence type="ECO:0000256" key="7">
    <source>
        <dbReference type="ARBA" id="ARBA00022737"/>
    </source>
</evidence>
<evidence type="ECO:0000256" key="3">
    <source>
        <dbReference type="ARBA" id="ARBA00007561"/>
    </source>
</evidence>
<dbReference type="InterPro" id="IPR037726">
    <property type="entry name" value="C2A_Ferlin"/>
</dbReference>
<dbReference type="InterPro" id="IPR000008">
    <property type="entry name" value="C2_dom"/>
</dbReference>
<evidence type="ECO:0000256" key="10">
    <source>
        <dbReference type="ARBA" id="ARBA00023136"/>
    </source>
</evidence>
<name>E6ZGR3_DICLA</name>
<reference evidence="14" key="1">
    <citation type="journal article" date="2011" name="Comp. Biochem. Physiol. Part D Genomics Proteomics">
        <title>Analysis of single nucleotide polymorphisms in three chromosomes of European sea bass Dicentrarchus labrax.</title>
        <authorList>
            <person name="Kuhl H."/>
            <person name="Tine M."/>
            <person name="Hecht J."/>
            <person name="Knaust F."/>
            <person name="Reinhardt R."/>
        </authorList>
    </citation>
    <scope>NUCLEOTIDE SEQUENCE</scope>
</reference>
<dbReference type="SMART" id="SM00693">
    <property type="entry name" value="DysFN"/>
    <property type="match status" value="2"/>
</dbReference>
<comment type="subcellular location">
    <subcellularLocation>
        <location evidence="1">Cell membrane</location>
        <topology evidence="1">Single-pass type II membrane protein</topology>
    </subcellularLocation>
    <subcellularLocation>
        <location evidence="2">Cytoplasmic vesicle membrane</location>
        <topology evidence="2">Single-pass type II membrane protein</topology>
    </subcellularLocation>
</comment>
<evidence type="ECO:0000259" key="13">
    <source>
        <dbReference type="PROSITE" id="PS50004"/>
    </source>
</evidence>
<evidence type="ECO:0000256" key="2">
    <source>
        <dbReference type="ARBA" id="ARBA00004483"/>
    </source>
</evidence>
<dbReference type="InterPro" id="IPR012560">
    <property type="entry name" value="Ferlin_A-domain"/>
</dbReference>
<dbReference type="GO" id="GO:0030659">
    <property type="term" value="C:cytoplasmic vesicle membrane"/>
    <property type="evidence" value="ECO:0007669"/>
    <property type="project" value="UniProtKB-SubCell"/>
</dbReference>
<dbReference type="Pfam" id="PF08150">
    <property type="entry name" value="FerB"/>
    <property type="match status" value="1"/>
</dbReference>
<dbReference type="SMART" id="SM01202">
    <property type="entry name" value="FerI"/>
    <property type="match status" value="1"/>
</dbReference>
<feature type="domain" description="C2" evidence="13">
    <location>
        <begin position="324"/>
        <end position="460"/>
    </location>
</feature>
<dbReference type="CDD" id="cd08374">
    <property type="entry name" value="C2F_Ferlin"/>
    <property type="match status" value="1"/>
</dbReference>
<dbReference type="CDD" id="cd04017">
    <property type="entry name" value="C2D_Ferlin"/>
    <property type="match status" value="1"/>
</dbReference>
<dbReference type="InterPro" id="IPR055072">
    <property type="entry name" value="Ferlin_DSRM"/>
</dbReference>
<dbReference type="SMART" id="SM00239">
    <property type="entry name" value="C2"/>
    <property type="match status" value="6"/>
</dbReference>
<feature type="region of interest" description="Disordered" evidence="12">
    <location>
        <begin position="918"/>
        <end position="939"/>
    </location>
</feature>
<keyword evidence="10" id="KW-0472">Membrane</keyword>
<dbReference type="GO" id="GO:0005886">
    <property type="term" value="C:plasma membrane"/>
    <property type="evidence" value="ECO:0007669"/>
    <property type="project" value="UniProtKB-SubCell"/>
</dbReference>
<feature type="region of interest" description="Disordered" evidence="12">
    <location>
        <begin position="1902"/>
        <end position="1928"/>
    </location>
</feature>
<dbReference type="InterPro" id="IPR012561">
    <property type="entry name" value="Ferlin_B-domain"/>
</dbReference>
<evidence type="ECO:0000256" key="11">
    <source>
        <dbReference type="ARBA" id="ARBA00023329"/>
    </source>
</evidence>
<dbReference type="InterPro" id="IPR037724">
    <property type="entry name" value="C2E_Ferlin"/>
</dbReference>
<dbReference type="Pfam" id="PF22901">
    <property type="entry name" value="dsrm_Ferlin"/>
    <property type="match status" value="1"/>
</dbReference>
<feature type="domain" description="C2" evidence="13">
    <location>
        <begin position="1"/>
        <end position="101"/>
    </location>
</feature>
<keyword evidence="7" id="KW-0677">Repeat</keyword>
<evidence type="ECO:0000313" key="14">
    <source>
        <dbReference type="EMBL" id="CBN81247.1"/>
    </source>
</evidence>
<dbReference type="GO" id="GO:0061025">
    <property type="term" value="P:membrane fusion"/>
    <property type="evidence" value="ECO:0007669"/>
    <property type="project" value="TreeGrafter"/>
</dbReference>
<feature type="region of interest" description="Disordered" evidence="12">
    <location>
        <begin position="125"/>
        <end position="188"/>
    </location>
</feature>
<keyword evidence="11" id="KW-0968">Cytoplasmic vesicle</keyword>
<keyword evidence="8" id="KW-0735">Signal-anchor</keyword>
<dbReference type="FunFam" id="2.60.40.150:FF:000026">
    <property type="entry name" value="dysferlin isoform X2"/>
    <property type="match status" value="1"/>
</dbReference>
<dbReference type="CDD" id="cd04037">
    <property type="entry name" value="C2E_Ferlin"/>
    <property type="match status" value="1"/>
</dbReference>
<evidence type="ECO:0000256" key="1">
    <source>
        <dbReference type="ARBA" id="ARBA00004401"/>
    </source>
</evidence>
<dbReference type="PROSITE" id="PS50004">
    <property type="entry name" value="C2"/>
    <property type="match status" value="5"/>
</dbReference>
<dbReference type="FunFam" id="2.60.40.150:FF:000021">
    <property type="entry name" value="dysferlin isoform X2"/>
    <property type="match status" value="1"/>
</dbReference>
<dbReference type="SMART" id="SM01201">
    <property type="entry name" value="FerB"/>
    <property type="match status" value="1"/>
</dbReference>
<dbReference type="InterPro" id="IPR037723">
    <property type="entry name" value="C2D_Ferlin"/>
</dbReference>
<evidence type="ECO:0000256" key="4">
    <source>
        <dbReference type="ARBA" id="ARBA00022475"/>
    </source>
</evidence>
<proteinExistence type="inferred from homology"/>
<dbReference type="GO" id="GO:0007009">
    <property type="term" value="P:plasma membrane organization"/>
    <property type="evidence" value="ECO:0007669"/>
    <property type="project" value="TreeGrafter"/>
</dbReference>
<feature type="domain" description="C2" evidence="13">
    <location>
        <begin position="1116"/>
        <end position="1244"/>
    </location>
</feature>
<dbReference type="EMBL" id="FQ310507">
    <property type="protein sequence ID" value="CBN81247.1"/>
    <property type="molecule type" value="Genomic_DNA"/>
</dbReference>
<feature type="domain" description="C2" evidence="13">
    <location>
        <begin position="1666"/>
        <end position="1819"/>
    </location>
</feature>
<evidence type="ECO:0000256" key="8">
    <source>
        <dbReference type="ARBA" id="ARBA00022968"/>
    </source>
</evidence>
<reference evidence="14" key="3">
    <citation type="journal article" date="2011" name="Mar. Genomics">
        <title>Comparative analysis of intronless genes in teleost fish genomes: Insights into their evolution and molecular function.</title>
        <authorList>
            <person name="Tine M."/>
            <person name="Kuhl H."/>
            <person name="Beck A."/>
            <person name="Bargelloni L."/>
            <person name="Reinhardt R."/>
        </authorList>
    </citation>
    <scope>NUCLEOTIDE SEQUENCE</scope>
</reference>
<evidence type="ECO:0000256" key="5">
    <source>
        <dbReference type="ARBA" id="ARBA00022553"/>
    </source>
</evidence>
<protein>
    <submittedName>
        <fullName evidence="14">Myoferlin</fullName>
    </submittedName>
</protein>
<dbReference type="CDD" id="cd04011">
    <property type="entry name" value="C2B_Ferlin"/>
    <property type="match status" value="1"/>
</dbReference>
<dbReference type="PANTHER" id="PTHR12546:SF55">
    <property type="entry name" value="MYOFERLIN"/>
    <property type="match status" value="1"/>
</dbReference>
<dbReference type="Pfam" id="PF08165">
    <property type="entry name" value="FerA"/>
    <property type="match status" value="1"/>
</dbReference>
<reference evidence="14" key="2">
    <citation type="journal article" date="2011" name="Genomics">
        <title>Directed sequencing and annotation of three Dicentrarchus labrax L. chromosomes by applying Sanger- and pyrosequencing technologies on pooled DNA of comparatively mapped BAC clones.</title>
        <authorList>
            <person name="Kuhl H."/>
            <person name="Tine M."/>
            <person name="Beck A."/>
            <person name="Timmermann B."/>
            <person name="Kodira C."/>
            <person name="Reinhardt R."/>
        </authorList>
    </citation>
    <scope>NUCLEOTIDE SEQUENCE</scope>
</reference>
<comment type="similarity">
    <text evidence="3">Belongs to the ferlin family.</text>
</comment>